<dbReference type="PANTHER" id="PTHR14241:SF32">
    <property type="entry name" value="VWFA DOMAIN-CONTAINING PROTEIN-RELATED"/>
    <property type="match status" value="1"/>
</dbReference>
<dbReference type="EnsemblMetazoa" id="G28451.1">
    <property type="protein sequence ID" value="G28451.1:cds"/>
    <property type="gene ID" value="G28451"/>
</dbReference>
<proteinExistence type="inferred from homology"/>
<evidence type="ECO:0000313" key="4">
    <source>
        <dbReference type="Proteomes" id="UP000005408"/>
    </source>
</evidence>
<name>A0A8W8LK54_MAGGI</name>
<evidence type="ECO:0000259" key="2">
    <source>
        <dbReference type="PROSITE" id="PS51886"/>
    </source>
</evidence>
<evidence type="ECO:0000256" key="1">
    <source>
        <dbReference type="ARBA" id="ARBA00009243"/>
    </source>
</evidence>
<dbReference type="AlphaFoldDB" id="A0A8W8LK54"/>
<dbReference type="InterPro" id="IPR006571">
    <property type="entry name" value="TLDc_dom"/>
</dbReference>
<dbReference type="PANTHER" id="PTHR14241">
    <property type="entry name" value="INTERFERON-INDUCED PROTEIN 44"/>
    <property type="match status" value="1"/>
</dbReference>
<keyword evidence="4" id="KW-1185">Reference proteome</keyword>
<dbReference type="InterPro" id="IPR027417">
    <property type="entry name" value="P-loop_NTPase"/>
</dbReference>
<dbReference type="Proteomes" id="UP000005408">
    <property type="component" value="Unassembled WGS sequence"/>
</dbReference>
<dbReference type="SUPFAM" id="SSF52540">
    <property type="entry name" value="P-loop containing nucleoside triphosphate hydrolases"/>
    <property type="match status" value="1"/>
</dbReference>
<accession>A0A8W8LK54</accession>
<dbReference type="CDD" id="cd00882">
    <property type="entry name" value="Ras_like_GTPase"/>
    <property type="match status" value="1"/>
</dbReference>
<sequence length="458" mass="51303">MAVALKPEELQALKQMIGGNFRFILLYKISRDGCNAWTFHTKCDSQGPTITVIYNTKGTVYGGYTSQSWLGAGAEFGAYDEKAFLFQVRYDGKSVNKKFPIKADRYANATACQHSFGPVFGRGEPAMPFFTGKVNASNGVFTLTGGKISNVYDMKSTDIAAFTNNTVDVNDLEVYKVDEGVCHPTMYSWRDAPTFDDQCLQKLKKYVEEHIPLEKKGVEQVKVLLVGQVKAGKSSFINTIVSIFKGEISCQAISGSKEKSLTTKFRSYEVMRENKKDIPLNFKLCDTKGLEIDDGMDPVEFCYILDGHMPDKYLFNSSMQFSADSPGFVTNPTLKEKIHVVVFVMDATTVDILQPAMIDKIRNLQAKINQKEIPHVVLLTQIDKICEGLQWDVSMTFSIPAIDDIVKKVADLMGLPHAHILPIKNYEREMHLRKDISILALLALKQILNFADDYLAKV</sequence>
<dbReference type="Pfam" id="PF07534">
    <property type="entry name" value="TLD"/>
    <property type="match status" value="1"/>
</dbReference>
<organism evidence="3 4">
    <name type="scientific">Magallana gigas</name>
    <name type="common">Pacific oyster</name>
    <name type="synonym">Crassostrea gigas</name>
    <dbReference type="NCBI Taxonomy" id="29159"/>
    <lineage>
        <taxon>Eukaryota</taxon>
        <taxon>Metazoa</taxon>
        <taxon>Spiralia</taxon>
        <taxon>Lophotrochozoa</taxon>
        <taxon>Mollusca</taxon>
        <taxon>Bivalvia</taxon>
        <taxon>Autobranchia</taxon>
        <taxon>Pteriomorphia</taxon>
        <taxon>Ostreida</taxon>
        <taxon>Ostreoidea</taxon>
        <taxon>Ostreidae</taxon>
        <taxon>Magallana</taxon>
    </lineage>
</organism>
<dbReference type="OrthoDB" id="6079843at2759"/>
<comment type="similarity">
    <text evidence="1">Belongs to the IFI44 family.</text>
</comment>
<reference evidence="3" key="1">
    <citation type="submission" date="2022-08" db="UniProtKB">
        <authorList>
            <consortium name="EnsemblMetazoa"/>
        </authorList>
    </citation>
    <scope>IDENTIFICATION</scope>
    <source>
        <strain evidence="3">05x7-T-G4-1.051#20</strain>
    </source>
</reference>
<dbReference type="Pfam" id="PF01926">
    <property type="entry name" value="MMR_HSR1"/>
    <property type="match status" value="1"/>
</dbReference>
<dbReference type="Gene3D" id="3.40.50.300">
    <property type="entry name" value="P-loop containing nucleotide triphosphate hydrolases"/>
    <property type="match status" value="1"/>
</dbReference>
<dbReference type="PROSITE" id="PS51886">
    <property type="entry name" value="TLDC"/>
    <property type="match status" value="1"/>
</dbReference>
<evidence type="ECO:0000313" key="3">
    <source>
        <dbReference type="EnsemblMetazoa" id="G28451.1:cds"/>
    </source>
</evidence>
<dbReference type="InterPro" id="IPR006073">
    <property type="entry name" value="GTP-bd"/>
</dbReference>
<feature type="domain" description="TLDc" evidence="2">
    <location>
        <begin position="1"/>
        <end position="178"/>
    </location>
</feature>
<protein>
    <recommendedName>
        <fullName evidence="2">TLDc domain-containing protein</fullName>
    </recommendedName>
</protein>
<dbReference type="OMA" id="QTSIYHT"/>
<dbReference type="GO" id="GO:0005525">
    <property type="term" value="F:GTP binding"/>
    <property type="evidence" value="ECO:0007669"/>
    <property type="project" value="InterPro"/>
</dbReference>